<evidence type="ECO:0000259" key="9">
    <source>
        <dbReference type="Pfam" id="PF00821"/>
    </source>
</evidence>
<dbReference type="GO" id="GO:0033993">
    <property type="term" value="P:response to lipid"/>
    <property type="evidence" value="ECO:0007669"/>
    <property type="project" value="TreeGrafter"/>
</dbReference>
<dbReference type="GO" id="GO:0005525">
    <property type="term" value="F:GTP binding"/>
    <property type="evidence" value="ECO:0007669"/>
    <property type="project" value="UniProtKB-UniRule"/>
</dbReference>
<comment type="similarity">
    <text evidence="1 8">Belongs to the phosphoenolpyruvate carboxykinase [GTP] family.</text>
</comment>
<dbReference type="GO" id="GO:0006107">
    <property type="term" value="P:oxaloacetate metabolic process"/>
    <property type="evidence" value="ECO:0007669"/>
    <property type="project" value="TreeGrafter"/>
</dbReference>
<comment type="catalytic activity">
    <reaction evidence="8">
        <text>oxaloacetate + GTP = phosphoenolpyruvate + GDP + CO2</text>
        <dbReference type="Rhea" id="RHEA:10388"/>
        <dbReference type="ChEBI" id="CHEBI:16452"/>
        <dbReference type="ChEBI" id="CHEBI:16526"/>
        <dbReference type="ChEBI" id="CHEBI:37565"/>
        <dbReference type="ChEBI" id="CHEBI:58189"/>
        <dbReference type="ChEBI" id="CHEBI:58702"/>
        <dbReference type="EC" id="4.1.1.32"/>
    </reaction>
</comment>
<evidence type="ECO:0000313" key="11">
    <source>
        <dbReference type="EMBL" id="CBX26728.1"/>
    </source>
</evidence>
<feature type="domain" description="Phosphoenolpyruvate carboxykinase C-terminal P-loop" evidence="9">
    <location>
        <begin position="271"/>
        <end position="637"/>
    </location>
</feature>
<keyword evidence="8" id="KW-0312">Gluconeogenesis</keyword>
<dbReference type="PIRSF" id="PIRSF001348">
    <property type="entry name" value="PEP_carboxykinase_GTP"/>
    <property type="match status" value="1"/>
</dbReference>
<dbReference type="Gene3D" id="3.40.449.10">
    <property type="entry name" value="Phosphoenolpyruvate Carboxykinase, domain 1"/>
    <property type="match status" value="1"/>
</dbReference>
<proteinExistence type="inferred from homology"/>
<feature type="active site" evidence="8">
    <location>
        <position position="298"/>
    </location>
</feature>
<keyword evidence="7 8" id="KW-0456">Lyase</keyword>
<evidence type="ECO:0000256" key="3">
    <source>
        <dbReference type="ARBA" id="ARBA00022741"/>
    </source>
</evidence>
<dbReference type="PANTHER" id="PTHR11561">
    <property type="entry name" value="PHOSPHOENOLPYRUVATE CARBOXYKINASE"/>
    <property type="match status" value="1"/>
</dbReference>
<organism evidence="11">
    <name type="scientific">uncultured Desulfobacterium sp</name>
    <dbReference type="NCBI Taxonomy" id="201089"/>
    <lineage>
        <taxon>Bacteria</taxon>
        <taxon>Pseudomonadati</taxon>
        <taxon>Thermodesulfobacteriota</taxon>
        <taxon>Desulfobacteria</taxon>
        <taxon>Desulfobacterales</taxon>
        <taxon>Desulfobacteriaceae</taxon>
        <taxon>Desulfobacterium</taxon>
        <taxon>environmental samples</taxon>
    </lineage>
</organism>
<feature type="domain" description="Phosphoenolpyruvate carboxykinase GTP-utilising N-terminal" evidence="10">
    <location>
        <begin position="56"/>
        <end position="262"/>
    </location>
</feature>
<dbReference type="SUPFAM" id="SSF53795">
    <property type="entry name" value="PEP carboxykinase-like"/>
    <property type="match status" value="1"/>
</dbReference>
<feature type="binding site" evidence="8">
    <location>
        <position position="274"/>
    </location>
    <ligand>
        <name>Mn(2+)</name>
        <dbReference type="ChEBI" id="CHEBI:29035"/>
    </ligand>
</feature>
<feature type="binding site" evidence="8">
    <location>
        <position position="296"/>
    </location>
    <ligand>
        <name>substrate</name>
    </ligand>
</feature>
<comment type="caution">
    <text evidence="8">Lacks conserved residue(s) required for the propagation of feature annotation.</text>
</comment>
<keyword evidence="6 8" id="KW-0464">Manganese</keyword>
<feature type="binding site" evidence="8">
    <location>
        <position position="445"/>
    </location>
    <ligand>
        <name>GTP</name>
        <dbReference type="ChEBI" id="CHEBI:37565"/>
    </ligand>
</feature>
<keyword evidence="8" id="KW-0963">Cytoplasm</keyword>
<feature type="binding site" evidence="8">
    <location>
        <position position="414"/>
    </location>
    <ligand>
        <name>GTP</name>
        <dbReference type="ChEBI" id="CHEBI:37565"/>
    </ligand>
</feature>
<dbReference type="GO" id="GO:0019543">
    <property type="term" value="P:propionate catabolic process"/>
    <property type="evidence" value="ECO:0007669"/>
    <property type="project" value="TreeGrafter"/>
</dbReference>
<feature type="binding site" evidence="8">
    <location>
        <begin position="243"/>
        <end position="245"/>
    </location>
    <ligand>
        <name>substrate</name>
    </ligand>
</feature>
<dbReference type="EC" id="4.1.1.32" evidence="8"/>
<protein>
    <recommendedName>
        <fullName evidence="8">Phosphoenolpyruvate carboxykinase [GTP]</fullName>
        <shortName evidence="8">PEP carboxykinase</shortName>
        <shortName evidence="8">PEPCK</shortName>
        <ecNumber evidence="8">4.1.1.32</ecNumber>
    </recommendedName>
    <alternativeName>
        <fullName evidence="8">GTP-dependent phosphoenolpyruvate carboxykinase</fullName>
        <shortName evidence="8">GTP-PEPCK</shortName>
    </alternativeName>
</protein>
<keyword evidence="2 8" id="KW-0479">Metal-binding</keyword>
<evidence type="ECO:0000256" key="4">
    <source>
        <dbReference type="ARBA" id="ARBA00022793"/>
    </source>
</evidence>
<evidence type="ECO:0000256" key="7">
    <source>
        <dbReference type="ARBA" id="ARBA00023239"/>
    </source>
</evidence>
<evidence type="ECO:0000256" key="8">
    <source>
        <dbReference type="HAMAP-Rule" id="MF_00452"/>
    </source>
</evidence>
<dbReference type="Gene3D" id="3.90.228.20">
    <property type="match status" value="1"/>
</dbReference>
<comment type="subcellular location">
    <subcellularLocation>
        <location evidence="8">Cytoplasm</location>
    </subcellularLocation>
</comment>
<keyword evidence="3 8" id="KW-0547">Nucleotide-binding</keyword>
<dbReference type="UniPathway" id="UPA00138"/>
<dbReference type="InterPro" id="IPR008210">
    <property type="entry name" value="PEP_carboxykinase_N"/>
</dbReference>
<dbReference type="PANTHER" id="PTHR11561:SF0">
    <property type="entry name" value="PHOSPHOENOLPYRUVATE CARBOXYKINASE [GTP]-RELATED"/>
    <property type="match status" value="1"/>
</dbReference>
<feature type="binding site" evidence="8">
    <location>
        <begin position="412"/>
        <end position="414"/>
    </location>
    <ligand>
        <name>substrate</name>
    </ligand>
</feature>
<keyword evidence="4 8" id="KW-0210">Decarboxylase</keyword>
<keyword evidence="5 8" id="KW-0342">GTP-binding</keyword>
<reference evidence="11" key="1">
    <citation type="journal article" date="2011" name="Environ. Microbiol.">
        <title>Genomic insights into the metabolic potential of the polycyclic aromatic hydrocarbon degrading sulfate-reducing Deltaproteobacterium N47.</title>
        <authorList>
            <person name="Bergmann F."/>
            <person name="Selesi D."/>
            <person name="Weinmaier T."/>
            <person name="Tischler P."/>
            <person name="Rattei T."/>
            <person name="Meckenstock R.U."/>
        </authorList>
    </citation>
    <scope>NUCLEOTIDE SEQUENCE</scope>
</reference>
<dbReference type="GO" id="GO:0046327">
    <property type="term" value="P:glycerol biosynthetic process from pyruvate"/>
    <property type="evidence" value="ECO:0007669"/>
    <property type="project" value="TreeGrafter"/>
</dbReference>
<evidence type="ECO:0000259" key="10">
    <source>
        <dbReference type="Pfam" id="PF17297"/>
    </source>
</evidence>
<dbReference type="GO" id="GO:0030145">
    <property type="term" value="F:manganese ion binding"/>
    <property type="evidence" value="ECO:0007669"/>
    <property type="project" value="UniProtKB-UniRule"/>
</dbReference>
<dbReference type="EMBL" id="FR695864">
    <property type="protein sequence ID" value="CBX26728.1"/>
    <property type="molecule type" value="Genomic_DNA"/>
</dbReference>
<accession>E1Y834</accession>
<dbReference type="GO" id="GO:0042594">
    <property type="term" value="P:response to starvation"/>
    <property type="evidence" value="ECO:0007669"/>
    <property type="project" value="TreeGrafter"/>
</dbReference>
<comment type="subunit">
    <text evidence="8">Monomer.</text>
</comment>
<comment type="function">
    <text evidence="8">Catalyzes the conversion of oxaloacetate (OAA) to phosphoenolpyruvate (PEP), the rate-limiting step in the metabolic pathway that produces glucose from lactate and other precursors derived from the citric acid cycle.</text>
</comment>
<dbReference type="InterPro" id="IPR013035">
    <property type="entry name" value="PEP_carboxykinase_C"/>
</dbReference>
<dbReference type="Pfam" id="PF00821">
    <property type="entry name" value="PEPCK_GTP"/>
    <property type="match status" value="1"/>
</dbReference>
<dbReference type="NCBIfam" id="NF003253">
    <property type="entry name" value="PRK04210.1"/>
    <property type="match status" value="1"/>
</dbReference>
<sequence>MGGIHMLLKNKGVDVILEIGGIISFDAAFTFLEKKLDHENLSKLLKINQKDVFLKIANTIAMCLPDSIFVCTGSEEDRQYIRDLALTNREETKLALKGHTVHFDLKEEQGRITDRTFYITNDGEEVSSLAKKISRDDAINDIKNKMSGIMLGKVMLIGFYLRGPLGSPMSNPAIEITSSAYVLHSAEILYRNAYGTFDKEVARLGHFYTNIHSQGLNRPEDLPNARVYMDRSYQTTYSINCTYAGNTLLLKKGNHRFSVDKAVYKNRGDELSEHMFITGIEGPQGRLTWFAGAAPSGCGKTTTAMAGHHFIGDDLAQMWIDENGAIRSVNPECGIFGIVENLNWEGDPLLMELLKNEGTEVIWSNVLIDEKGFPHWTGNGEEPPEKGFNFQGFWKKGMTDKNGKPVPISHSNARVTLASKDITNYSTDSESSDGVITRIFTYSGRDSDTMPPVRVAKNPDHGVVIGASIVSAATSTEVGATGVNRAPWANAPFIPGPLADYMDAQFCFFGNKKIAKKHKPVMAGLNYFLTDNARGGTSNKLLGEKRDVRVWLEWLERKAHDEVYAIDTPIGQIPKYNDLRKLFWKIIKKEYLESLYIKQFSLYIDNIVARIDLQIDAYGKEKGVPDKLFKVLNEQKEGLINLKKQFGSVVSPDDLIKFNNKGKAV</sequence>
<evidence type="ECO:0000256" key="5">
    <source>
        <dbReference type="ARBA" id="ARBA00023134"/>
    </source>
</evidence>
<comment type="cofactor">
    <cofactor evidence="8">
        <name>Mn(2+)</name>
        <dbReference type="ChEBI" id="CHEBI:29035"/>
    </cofactor>
    <text evidence="8">Binds 1 Mn(2+) ion per subunit.</text>
</comment>
<name>E1Y834_9BACT</name>
<dbReference type="SUPFAM" id="SSF68923">
    <property type="entry name" value="PEP carboxykinase N-terminal domain"/>
    <property type="match status" value="1"/>
</dbReference>
<dbReference type="Pfam" id="PF17297">
    <property type="entry name" value="PEPCK_N"/>
    <property type="match status" value="1"/>
</dbReference>
<comment type="pathway">
    <text evidence="8">Carbohydrate biosynthesis; gluconeogenesis.</text>
</comment>
<dbReference type="GO" id="GO:0071333">
    <property type="term" value="P:cellular response to glucose stimulus"/>
    <property type="evidence" value="ECO:0007669"/>
    <property type="project" value="TreeGrafter"/>
</dbReference>
<evidence type="ECO:0000256" key="2">
    <source>
        <dbReference type="ARBA" id="ARBA00022723"/>
    </source>
</evidence>
<dbReference type="InterPro" id="IPR008209">
    <property type="entry name" value="PEP_carboxykinase_GTP"/>
</dbReference>
<feature type="binding site" evidence="8">
    <location>
        <position position="252"/>
    </location>
    <ligand>
        <name>Mn(2+)</name>
        <dbReference type="ChEBI" id="CHEBI:29035"/>
    </ligand>
</feature>
<evidence type="ECO:0000256" key="1">
    <source>
        <dbReference type="ARBA" id="ARBA00005796"/>
    </source>
</evidence>
<evidence type="ECO:0000256" key="6">
    <source>
        <dbReference type="ARBA" id="ARBA00023211"/>
    </source>
</evidence>
<dbReference type="HAMAP" id="MF_00452">
    <property type="entry name" value="PEPCK_GTP"/>
    <property type="match status" value="1"/>
</dbReference>
<dbReference type="InterPro" id="IPR035077">
    <property type="entry name" value="PEP_carboxykinase_GTP_C"/>
</dbReference>
<dbReference type="Gene3D" id="2.170.8.10">
    <property type="entry name" value="Phosphoenolpyruvate Carboxykinase, domain 2"/>
    <property type="match status" value="1"/>
</dbReference>
<dbReference type="GO" id="GO:0005829">
    <property type="term" value="C:cytosol"/>
    <property type="evidence" value="ECO:0007669"/>
    <property type="project" value="TreeGrafter"/>
</dbReference>
<dbReference type="AlphaFoldDB" id="E1Y834"/>
<gene>
    <name evidence="8" type="primary">pckG</name>
    <name evidence="11" type="ORF">N47_A07570</name>
</gene>
<feature type="binding site" evidence="8">
    <location>
        <position position="111"/>
    </location>
    <ligand>
        <name>substrate</name>
    </ligand>
</feature>
<dbReference type="InterPro" id="IPR035078">
    <property type="entry name" value="PEP_carboxykinase_GTP_N"/>
</dbReference>
<dbReference type="GO" id="GO:0006094">
    <property type="term" value="P:gluconeogenesis"/>
    <property type="evidence" value="ECO:0007669"/>
    <property type="project" value="UniProtKB-UniRule"/>
</dbReference>
<dbReference type="GO" id="GO:0004613">
    <property type="term" value="F:phosphoenolpyruvate carboxykinase (GTP) activity"/>
    <property type="evidence" value="ECO:0007669"/>
    <property type="project" value="UniProtKB-UniRule"/>
</dbReference>
<feature type="binding site" evidence="8">
    <location>
        <position position="314"/>
    </location>
    <ligand>
        <name>Mn(2+)</name>
        <dbReference type="ChEBI" id="CHEBI:29035"/>
    </ligand>
</feature>